<gene>
    <name evidence="2" type="ORF">GCM10007931_16330</name>
</gene>
<evidence type="ECO:0000313" key="3">
    <source>
        <dbReference type="Proteomes" id="UP001157156"/>
    </source>
</evidence>
<comment type="caution">
    <text evidence="2">The sequence shown here is derived from an EMBL/GenBank/DDBJ whole genome shotgun (WGS) entry which is preliminary data.</text>
</comment>
<dbReference type="SUPFAM" id="SSF54106">
    <property type="entry name" value="LysM domain"/>
    <property type="match status" value="1"/>
</dbReference>
<feature type="domain" description="LysM" evidence="1">
    <location>
        <begin position="2"/>
        <end position="48"/>
    </location>
</feature>
<dbReference type="Proteomes" id="UP001157156">
    <property type="component" value="Unassembled WGS sequence"/>
</dbReference>
<reference evidence="3" key="1">
    <citation type="journal article" date="2019" name="Int. J. Syst. Evol. Microbiol.">
        <title>The Global Catalogue of Microorganisms (GCM) 10K type strain sequencing project: providing services to taxonomists for standard genome sequencing and annotation.</title>
        <authorList>
            <consortium name="The Broad Institute Genomics Platform"/>
            <consortium name="The Broad Institute Genome Sequencing Center for Infectious Disease"/>
            <person name="Wu L."/>
            <person name="Ma J."/>
        </authorList>
    </citation>
    <scope>NUCLEOTIDE SEQUENCE [LARGE SCALE GENOMIC DNA]</scope>
    <source>
        <strain evidence="3">NBRC 111146</strain>
    </source>
</reference>
<dbReference type="Gene3D" id="3.10.350.10">
    <property type="entry name" value="LysM domain"/>
    <property type="match status" value="1"/>
</dbReference>
<name>A0ABQ6ENG6_9VIBR</name>
<evidence type="ECO:0000259" key="1">
    <source>
        <dbReference type="PROSITE" id="PS51782"/>
    </source>
</evidence>
<dbReference type="InterPro" id="IPR018392">
    <property type="entry name" value="LysM"/>
</dbReference>
<organism evidence="2 3">
    <name type="scientific">Vibrio algivorus</name>
    <dbReference type="NCBI Taxonomy" id="1667024"/>
    <lineage>
        <taxon>Bacteria</taxon>
        <taxon>Pseudomonadati</taxon>
        <taxon>Pseudomonadota</taxon>
        <taxon>Gammaproteobacteria</taxon>
        <taxon>Vibrionales</taxon>
        <taxon>Vibrionaceae</taxon>
        <taxon>Vibrio</taxon>
    </lineage>
</organism>
<sequence length="1218" mass="135837">MAQYTILKDDCLSLLAQRFNTSPEILMSLNSEQIKNPDLIYEGDTLTLPDPAIESIPLDGSRTELPQAPTELAGGEDTCSSPIDLADILYVPAHPKTGKQCWYGITEDAKKIIEKEKALLDSTIVEGDVQTTTQNLSQLGVLSKFSAKHFEQFMSQDNADDYKTLNLFKLVITRYLYKKSDNDPFDVLYDMAEKANVDMVNLKGKVENWRRYSEYIKSRLKQSDAFKRKMQNRQRSRSGVDAISGASINTARIEVTRQAKADQYLLDQLHNTVLSDITDKIESMEEAAIDNAEGMDSDDGTEFVYREELKYFTSEQQETIEKYAKMLSDNHDEMSIAQLPHDKAKQKLKALIRQPQEVFSPYGVSWYSAAVSNLNRQGLVVKEQCLTLAQLEGDSLANQGPKVLNEKMPNWRAANQVIDIKEDDFISDLYLECSGGAEDKELKDVVNRVDLDWSYYPSLALITLIDNTITEHQKNLAQVLGTKLPLDELFNQLLWVKKVAKARIELLKGVAQSRLESSNPTLEFESPFVASLPAKLTLLWENTYKAKIKNKQGFANDAKLNDLQVVECSLMSSGELFYLRGPAWYMPESNEDTLCSQAKEHVRNITSQITFASQQSNSETPVSSLSEALEKLKKPEVKLDLLPLTKEKKFDTAFWSDGYHYQDGISPNGNEAQYSADAGAQLFRFSSKAAATLNTPLSSYQNALKNPKQLGGSGEVSANFTLLQAQASFMFWLPFEKGNVGVKEVKEAKGYELKLDYVDTHNKEQEYQAGCLAAKIEGSVYGLAGASCQLSAKVAFGPSDTGSGNFGIKGSSVTAFDPNIQRVSVLNTGPVSSDYAAEAGVTVDAFAGVEAGGSLGATVYWQPPPIKEKNQYQQLGSINGELSASFGVGSKGEFRLLFQGGVLVLVSSAKLVMGPGASGKLAINLDMLGVDRFVDTLLGVLKQHDFKRLSVFGDVDKDGNNEDFAKLNNVLTLAMTMGLSVADVLLMPVSTWAEYKQSTLSKEYAPLLADNLIALKKQPIMKPWVIKLPPETLRNLLTSLVKEQTTIVGSKSAEQNNQTQAQAIVQIMQWLVDDESDNVNSKRQWKESLIRMNEDPAILQDKPLQWESFKDNWFKLARFVKPFSANRLDVDFDRLSSVLCQNMVLTYSDEMEEPLENSYQSSYVTLPKVKVRRYHAYPISMVENPLEKNKPIQIRNTDGEIETKKEFIMEWTINAALS</sequence>
<dbReference type="PROSITE" id="PS51782">
    <property type="entry name" value="LYSM"/>
    <property type="match status" value="1"/>
</dbReference>
<protein>
    <recommendedName>
        <fullName evidence="1">LysM domain-containing protein</fullName>
    </recommendedName>
</protein>
<dbReference type="SMART" id="SM00257">
    <property type="entry name" value="LysM"/>
    <property type="match status" value="1"/>
</dbReference>
<dbReference type="RefSeq" id="WP_089123037.1">
    <property type="nucleotide sequence ID" value="NZ_BSPV01000004.1"/>
</dbReference>
<evidence type="ECO:0000313" key="2">
    <source>
        <dbReference type="EMBL" id="GLT14658.1"/>
    </source>
</evidence>
<dbReference type="InterPro" id="IPR036779">
    <property type="entry name" value="LysM_dom_sf"/>
</dbReference>
<dbReference type="Pfam" id="PF01476">
    <property type="entry name" value="LysM"/>
    <property type="match status" value="1"/>
</dbReference>
<dbReference type="EMBL" id="BSPV01000004">
    <property type="protein sequence ID" value="GLT14658.1"/>
    <property type="molecule type" value="Genomic_DNA"/>
</dbReference>
<accession>A0ABQ6ENG6</accession>
<keyword evidence="3" id="KW-1185">Reference proteome</keyword>
<proteinExistence type="predicted"/>